<dbReference type="GO" id="GO:0006355">
    <property type="term" value="P:regulation of DNA-templated transcription"/>
    <property type="evidence" value="ECO:0007669"/>
    <property type="project" value="InterPro"/>
</dbReference>
<accession>A0A4R5MPV3</accession>
<dbReference type="OrthoDB" id="9797341at2"/>
<dbReference type="CDD" id="cd17535">
    <property type="entry name" value="REC_NarL-like"/>
    <property type="match status" value="1"/>
</dbReference>
<organism evidence="6 7">
    <name type="scientific">Pedobacter changchengzhani</name>
    <dbReference type="NCBI Taxonomy" id="2529274"/>
    <lineage>
        <taxon>Bacteria</taxon>
        <taxon>Pseudomonadati</taxon>
        <taxon>Bacteroidota</taxon>
        <taxon>Sphingobacteriia</taxon>
        <taxon>Sphingobacteriales</taxon>
        <taxon>Sphingobacteriaceae</taxon>
        <taxon>Pedobacter</taxon>
    </lineage>
</organism>
<dbReference type="InterPro" id="IPR039420">
    <property type="entry name" value="WalR-like"/>
</dbReference>
<dbReference type="InterPro" id="IPR001789">
    <property type="entry name" value="Sig_transdc_resp-reg_receiver"/>
</dbReference>
<dbReference type="PANTHER" id="PTHR43214">
    <property type="entry name" value="TWO-COMPONENT RESPONSE REGULATOR"/>
    <property type="match status" value="1"/>
</dbReference>
<name>A0A4R5MPV3_9SPHI</name>
<keyword evidence="1 3" id="KW-0597">Phosphoprotein</keyword>
<dbReference type="EMBL" id="SJCY01000001">
    <property type="protein sequence ID" value="TDG37824.1"/>
    <property type="molecule type" value="Genomic_DNA"/>
</dbReference>
<evidence type="ECO:0000313" key="7">
    <source>
        <dbReference type="Proteomes" id="UP000295668"/>
    </source>
</evidence>
<dbReference type="PANTHER" id="PTHR43214:SF43">
    <property type="entry name" value="TWO-COMPONENT RESPONSE REGULATOR"/>
    <property type="match status" value="1"/>
</dbReference>
<protein>
    <submittedName>
        <fullName evidence="6">Response regulator transcription factor</fullName>
    </submittedName>
</protein>
<evidence type="ECO:0000313" key="6">
    <source>
        <dbReference type="EMBL" id="TDG37824.1"/>
    </source>
</evidence>
<dbReference type="GO" id="GO:0003677">
    <property type="term" value="F:DNA binding"/>
    <property type="evidence" value="ECO:0007669"/>
    <property type="project" value="UniProtKB-KW"/>
</dbReference>
<sequence>MTKTSLYIADDHQILIDGLTAFFHTTDDLEVIGHANDGMTLLRELNHKKPQIILLDLNMPKFDGLKTLQRLVIDYPQIKVIILSNYDQAHLIKETEKMGAKGYLLKNGSKKELLEAIEAVKNGGTYFNIKEPIEDTESDVFVDVFKKRFQLTKREIEIIRLVCNGASTPELSKKLFIAENTVNTHRRNIMYKLDVKNVAGLIGFARENGLL</sequence>
<dbReference type="SUPFAM" id="SSF52172">
    <property type="entry name" value="CheY-like"/>
    <property type="match status" value="1"/>
</dbReference>
<dbReference type="SMART" id="SM00448">
    <property type="entry name" value="REC"/>
    <property type="match status" value="1"/>
</dbReference>
<dbReference type="InterPro" id="IPR016032">
    <property type="entry name" value="Sig_transdc_resp-reg_C-effctor"/>
</dbReference>
<dbReference type="Pfam" id="PF00072">
    <property type="entry name" value="Response_reg"/>
    <property type="match status" value="1"/>
</dbReference>
<reference evidence="6 7" key="1">
    <citation type="submission" date="2019-02" db="EMBL/GenBank/DDBJ databases">
        <title>Pedobacter sp. nov., a novel speices isolated from soil of pinguins habitat in Antarcitica.</title>
        <authorList>
            <person name="He R.-H."/>
        </authorList>
    </citation>
    <scope>NUCLEOTIDE SEQUENCE [LARGE SCALE GENOMIC DNA]</scope>
    <source>
        <strain evidence="6 7">E01020</strain>
    </source>
</reference>
<evidence type="ECO:0000259" key="5">
    <source>
        <dbReference type="PROSITE" id="PS50110"/>
    </source>
</evidence>
<dbReference type="Pfam" id="PF00196">
    <property type="entry name" value="GerE"/>
    <property type="match status" value="1"/>
</dbReference>
<evidence type="ECO:0000259" key="4">
    <source>
        <dbReference type="PROSITE" id="PS50043"/>
    </source>
</evidence>
<evidence type="ECO:0000256" key="3">
    <source>
        <dbReference type="PROSITE-ProRule" id="PRU00169"/>
    </source>
</evidence>
<dbReference type="InterPro" id="IPR000792">
    <property type="entry name" value="Tscrpt_reg_LuxR_C"/>
</dbReference>
<dbReference type="GO" id="GO:0000160">
    <property type="term" value="P:phosphorelay signal transduction system"/>
    <property type="evidence" value="ECO:0007669"/>
    <property type="project" value="InterPro"/>
</dbReference>
<keyword evidence="7" id="KW-1185">Reference proteome</keyword>
<feature type="modified residue" description="4-aspartylphosphate" evidence="3">
    <location>
        <position position="56"/>
    </location>
</feature>
<feature type="domain" description="HTH luxR-type" evidence="4">
    <location>
        <begin position="144"/>
        <end position="209"/>
    </location>
</feature>
<dbReference type="Proteomes" id="UP000295668">
    <property type="component" value="Unassembled WGS sequence"/>
</dbReference>
<feature type="domain" description="Response regulatory" evidence="5">
    <location>
        <begin position="5"/>
        <end position="121"/>
    </location>
</feature>
<dbReference type="CDD" id="cd06170">
    <property type="entry name" value="LuxR_C_like"/>
    <property type="match status" value="1"/>
</dbReference>
<evidence type="ECO:0000256" key="1">
    <source>
        <dbReference type="ARBA" id="ARBA00022553"/>
    </source>
</evidence>
<proteinExistence type="predicted"/>
<dbReference type="InterPro" id="IPR011006">
    <property type="entry name" value="CheY-like_superfamily"/>
</dbReference>
<keyword evidence="2" id="KW-0238">DNA-binding</keyword>
<dbReference type="SMART" id="SM00421">
    <property type="entry name" value="HTH_LUXR"/>
    <property type="match status" value="1"/>
</dbReference>
<dbReference type="Gene3D" id="3.40.50.2300">
    <property type="match status" value="1"/>
</dbReference>
<comment type="caution">
    <text evidence="6">The sequence shown here is derived from an EMBL/GenBank/DDBJ whole genome shotgun (WGS) entry which is preliminary data.</text>
</comment>
<dbReference type="PROSITE" id="PS50043">
    <property type="entry name" value="HTH_LUXR_2"/>
    <property type="match status" value="1"/>
</dbReference>
<dbReference type="AlphaFoldDB" id="A0A4R5MPV3"/>
<dbReference type="PROSITE" id="PS50110">
    <property type="entry name" value="RESPONSE_REGULATORY"/>
    <property type="match status" value="1"/>
</dbReference>
<dbReference type="SUPFAM" id="SSF46894">
    <property type="entry name" value="C-terminal effector domain of the bipartite response regulators"/>
    <property type="match status" value="1"/>
</dbReference>
<dbReference type="RefSeq" id="WP_133260919.1">
    <property type="nucleotide sequence ID" value="NZ_SJCY01000001.1"/>
</dbReference>
<dbReference type="InterPro" id="IPR058245">
    <property type="entry name" value="NreC/VraR/RcsB-like_REC"/>
</dbReference>
<evidence type="ECO:0000256" key="2">
    <source>
        <dbReference type="ARBA" id="ARBA00023125"/>
    </source>
</evidence>
<dbReference type="PRINTS" id="PR00038">
    <property type="entry name" value="HTHLUXR"/>
</dbReference>
<gene>
    <name evidence="6" type="ORF">EZJ43_01655</name>
</gene>